<dbReference type="RefSeq" id="WP_283759519.1">
    <property type="nucleotide sequence ID" value="NZ_JAQOSQ010000021.1"/>
</dbReference>
<evidence type="ECO:0000256" key="1">
    <source>
        <dbReference type="SAM" id="Phobius"/>
    </source>
</evidence>
<dbReference type="EMBL" id="JAQOSQ010000021">
    <property type="protein sequence ID" value="MDJ1184862.1"/>
    <property type="molecule type" value="Genomic_DNA"/>
</dbReference>
<feature type="transmembrane region" description="Helical" evidence="1">
    <location>
        <begin position="122"/>
        <end position="144"/>
    </location>
</feature>
<keyword evidence="1" id="KW-1133">Transmembrane helix</keyword>
<dbReference type="Proteomes" id="UP001232992">
    <property type="component" value="Unassembled WGS sequence"/>
</dbReference>
<organism evidence="2 3">
    <name type="scientific">Roseofilum casamattae BLCC-M143</name>
    <dbReference type="NCBI Taxonomy" id="3022442"/>
    <lineage>
        <taxon>Bacteria</taxon>
        <taxon>Bacillati</taxon>
        <taxon>Cyanobacteriota</taxon>
        <taxon>Cyanophyceae</taxon>
        <taxon>Desertifilales</taxon>
        <taxon>Desertifilaceae</taxon>
        <taxon>Roseofilum</taxon>
        <taxon>Roseofilum casamattae</taxon>
    </lineage>
</organism>
<name>A0ABT7C079_9CYAN</name>
<gene>
    <name evidence="2" type="ORF">PMH09_16865</name>
</gene>
<protein>
    <submittedName>
        <fullName evidence="2">Uncharacterized protein</fullName>
    </submittedName>
</protein>
<evidence type="ECO:0000313" key="3">
    <source>
        <dbReference type="Proteomes" id="UP001232992"/>
    </source>
</evidence>
<keyword evidence="3" id="KW-1185">Reference proteome</keyword>
<keyword evidence="1" id="KW-0472">Membrane</keyword>
<evidence type="ECO:0000313" key="2">
    <source>
        <dbReference type="EMBL" id="MDJ1184862.1"/>
    </source>
</evidence>
<sequence>MATKQECSPLQLLRDSLQTTINTKLPYGRAFRVQCLLKDGMLMVLAQHESQVKPDTAEVFALLEESIGGHDPRISEKGRLFLRVAGEKRAYLSHSFALGDRPIIEPVAEPEPLPGTTKSRSLPFAGAIIGAIFVGIVAGGAYMLTRPCAIASCISLETAQRSRQVAVQTAQTTDRPQQLIEAREQLQEAIAQAKAIPFWSPYFDRAQAFIYANQPQEENLSKIVLAFSQATAASQLSLDPPHPLETWQEVEQLWQQAVQNLKQVSTVKTVYPLVKPKLKEYRNNLAAIEQRLAIEQEANQDLDRGKRAAELAKTRQGIAESVDNWQQVHDTWARAVNVLKSIPQGTQARVEANQFLQVYQTQFQASRERVLKEQIASETYTKALTLADKAKSLEKSNDLALAVGHWSQAVNYLRQVPSDSFYYSKSSPLVGSYQSSLQMAEAKLTQANRLQQARSDLNQTCAGLPRICEYTVTDKLFKVTLTADYVQTVRETLIQARGNGDLKTFTSVDQHVQSVQNALESISQTAKIPLELYDPDGKIMGTYVP</sequence>
<comment type="caution">
    <text evidence="2">The sequence shown here is derived from an EMBL/GenBank/DDBJ whole genome shotgun (WGS) entry which is preliminary data.</text>
</comment>
<reference evidence="2 3" key="1">
    <citation type="submission" date="2023-01" db="EMBL/GenBank/DDBJ databases">
        <title>Novel diversity within Roseofilum (Cyanobacteria; Desertifilaceae) from marine benthic mats with descriptions of four novel species.</title>
        <authorList>
            <person name="Wang Y."/>
            <person name="Berthold D.E."/>
            <person name="Hu J."/>
            <person name="Lefler F.W."/>
            <person name="Laughinghouse H.D. IV."/>
        </authorList>
    </citation>
    <scope>NUCLEOTIDE SEQUENCE [LARGE SCALE GENOMIC DNA]</scope>
    <source>
        <strain evidence="2 3">BLCC-M143</strain>
    </source>
</reference>
<proteinExistence type="predicted"/>
<accession>A0ABT7C079</accession>
<keyword evidence="1" id="KW-0812">Transmembrane</keyword>